<evidence type="ECO:0000313" key="1">
    <source>
        <dbReference type="EMBL" id="RPE36005.1"/>
    </source>
</evidence>
<gene>
    <name evidence="1" type="ORF">EDD38_4372</name>
</gene>
<dbReference type="AlphaFoldDB" id="A0A3N4RZA5"/>
<accession>A0A3N4RZA5</accession>
<reference evidence="1 2" key="1">
    <citation type="submission" date="2018-11" db="EMBL/GenBank/DDBJ databases">
        <title>Sequencing the genomes of 1000 actinobacteria strains.</title>
        <authorList>
            <person name="Klenk H.-P."/>
        </authorList>
    </citation>
    <scope>NUCLEOTIDE SEQUENCE [LARGE SCALE GENOMIC DNA]</scope>
    <source>
        <strain evidence="1 2">DSM 44781</strain>
    </source>
</reference>
<organism evidence="1 2">
    <name type="scientific">Kitasatospora cineracea</name>
    <dbReference type="NCBI Taxonomy" id="88074"/>
    <lineage>
        <taxon>Bacteria</taxon>
        <taxon>Bacillati</taxon>
        <taxon>Actinomycetota</taxon>
        <taxon>Actinomycetes</taxon>
        <taxon>Kitasatosporales</taxon>
        <taxon>Streptomycetaceae</taxon>
        <taxon>Kitasatospora</taxon>
    </lineage>
</organism>
<proteinExistence type="predicted"/>
<sequence>MVHRSRLIAEYTTRHGGFSREQVERYLQGAIARYVTGGH</sequence>
<dbReference type="Proteomes" id="UP000266906">
    <property type="component" value="Unassembled WGS sequence"/>
</dbReference>
<comment type="caution">
    <text evidence="1">The sequence shown here is derived from an EMBL/GenBank/DDBJ whole genome shotgun (WGS) entry which is preliminary data.</text>
</comment>
<keyword evidence="2" id="KW-1185">Reference proteome</keyword>
<name>A0A3N4RZA5_9ACTN</name>
<dbReference type="EMBL" id="RKQG01000001">
    <property type="protein sequence ID" value="RPE36005.1"/>
    <property type="molecule type" value="Genomic_DNA"/>
</dbReference>
<evidence type="ECO:0000313" key="2">
    <source>
        <dbReference type="Proteomes" id="UP000266906"/>
    </source>
</evidence>
<protein>
    <submittedName>
        <fullName evidence="1">Uncharacterized protein</fullName>
    </submittedName>
</protein>